<keyword evidence="7" id="KW-0732">Signal</keyword>
<dbReference type="GO" id="GO:0009055">
    <property type="term" value="F:electron transfer activity"/>
    <property type="evidence" value="ECO:0007669"/>
    <property type="project" value="InterPro"/>
</dbReference>
<dbReference type="EMBL" id="RJVQ01000002">
    <property type="protein sequence ID" value="RQW63957.1"/>
    <property type="molecule type" value="Genomic_DNA"/>
</dbReference>
<protein>
    <submittedName>
        <fullName evidence="9">Cytochrome c</fullName>
    </submittedName>
</protein>
<keyword evidence="3 6" id="KW-0479">Metal-binding</keyword>
<feature type="signal peptide" evidence="7">
    <location>
        <begin position="1"/>
        <end position="19"/>
    </location>
</feature>
<reference evidence="9 10" key="1">
    <citation type="submission" date="2018-11" db="EMBL/GenBank/DDBJ databases">
        <title>Vibrio LJC006 sp. nov., isolated from seawater during the bloom of the enteromorpha.</title>
        <authorList>
            <person name="Liang J."/>
        </authorList>
    </citation>
    <scope>NUCLEOTIDE SEQUENCE [LARGE SCALE GENOMIC DNA]</scope>
    <source>
        <strain evidence="9 10">LJC006</strain>
    </source>
</reference>
<feature type="domain" description="Cytochrome c" evidence="8">
    <location>
        <begin position="16"/>
        <end position="101"/>
    </location>
</feature>
<dbReference type="InterPro" id="IPR036909">
    <property type="entry name" value="Cyt_c-like_dom_sf"/>
</dbReference>
<dbReference type="PANTHER" id="PTHR33751:SF9">
    <property type="entry name" value="CYTOCHROME C4"/>
    <property type="match status" value="1"/>
</dbReference>
<dbReference type="InterPro" id="IPR009056">
    <property type="entry name" value="Cyt_c-like_dom"/>
</dbReference>
<dbReference type="PROSITE" id="PS51007">
    <property type="entry name" value="CYTC"/>
    <property type="match status" value="1"/>
</dbReference>
<dbReference type="OrthoDB" id="9796421at2"/>
<keyword evidence="4" id="KW-0249">Electron transport</keyword>
<evidence type="ECO:0000313" key="9">
    <source>
        <dbReference type="EMBL" id="RQW63957.1"/>
    </source>
</evidence>
<evidence type="ECO:0000256" key="6">
    <source>
        <dbReference type="PROSITE-ProRule" id="PRU00433"/>
    </source>
</evidence>
<accession>A0A3N9TI52</accession>
<evidence type="ECO:0000313" key="10">
    <source>
        <dbReference type="Proteomes" id="UP000281112"/>
    </source>
</evidence>
<proteinExistence type="predicted"/>
<evidence type="ECO:0000259" key="8">
    <source>
        <dbReference type="PROSITE" id="PS51007"/>
    </source>
</evidence>
<name>A0A3N9TI52_9VIBR</name>
<evidence type="ECO:0000256" key="7">
    <source>
        <dbReference type="SAM" id="SignalP"/>
    </source>
</evidence>
<evidence type="ECO:0000256" key="2">
    <source>
        <dbReference type="ARBA" id="ARBA00022617"/>
    </source>
</evidence>
<dbReference type="PRINTS" id="PR00605">
    <property type="entry name" value="CYTCHROMECIC"/>
</dbReference>
<feature type="chain" id="PRO_5018122151" evidence="7">
    <location>
        <begin position="20"/>
        <end position="101"/>
    </location>
</feature>
<gene>
    <name evidence="9" type="ORF">EES38_04950</name>
</gene>
<organism evidence="9 10">
    <name type="scientific">Vibrio viridaestus</name>
    <dbReference type="NCBI Taxonomy" id="2487322"/>
    <lineage>
        <taxon>Bacteria</taxon>
        <taxon>Pseudomonadati</taxon>
        <taxon>Pseudomonadota</taxon>
        <taxon>Gammaproteobacteria</taxon>
        <taxon>Vibrionales</taxon>
        <taxon>Vibrionaceae</taxon>
        <taxon>Vibrio</taxon>
    </lineage>
</organism>
<dbReference type="AlphaFoldDB" id="A0A3N9TI52"/>
<evidence type="ECO:0000256" key="5">
    <source>
        <dbReference type="ARBA" id="ARBA00023004"/>
    </source>
</evidence>
<keyword evidence="2 6" id="KW-0349">Heme</keyword>
<dbReference type="GO" id="GO:0005506">
    <property type="term" value="F:iron ion binding"/>
    <property type="evidence" value="ECO:0007669"/>
    <property type="project" value="InterPro"/>
</dbReference>
<keyword evidence="10" id="KW-1185">Reference proteome</keyword>
<evidence type="ECO:0000256" key="1">
    <source>
        <dbReference type="ARBA" id="ARBA00022448"/>
    </source>
</evidence>
<dbReference type="InterPro" id="IPR050597">
    <property type="entry name" value="Cytochrome_c_Oxidase_Subunit"/>
</dbReference>
<dbReference type="InterPro" id="IPR008168">
    <property type="entry name" value="Cyt_C_IC"/>
</dbReference>
<dbReference type="Proteomes" id="UP000281112">
    <property type="component" value="Unassembled WGS sequence"/>
</dbReference>
<evidence type="ECO:0000256" key="4">
    <source>
        <dbReference type="ARBA" id="ARBA00022982"/>
    </source>
</evidence>
<dbReference type="Pfam" id="PF00034">
    <property type="entry name" value="Cytochrom_C"/>
    <property type="match status" value="1"/>
</dbReference>
<dbReference type="Gene3D" id="1.10.760.10">
    <property type="entry name" value="Cytochrome c-like domain"/>
    <property type="match status" value="1"/>
</dbReference>
<dbReference type="SUPFAM" id="SSF46626">
    <property type="entry name" value="Cytochrome c"/>
    <property type="match status" value="1"/>
</dbReference>
<dbReference type="RefSeq" id="WP_124936078.1">
    <property type="nucleotide sequence ID" value="NZ_RJVQ01000002.1"/>
</dbReference>
<evidence type="ECO:0000256" key="3">
    <source>
        <dbReference type="ARBA" id="ARBA00022723"/>
    </source>
</evidence>
<sequence>MIGRFFSVCALFLSLGAMAADMSAIAQKAAVCGACHGRDGVATIDGYPNLKGQNEKYLVSSLKAYRDNKRLGPMATLMSAQSSRLSDEDIEALAAYYANMK</sequence>
<keyword evidence="1" id="KW-0813">Transport</keyword>
<keyword evidence="5 6" id="KW-0408">Iron</keyword>
<dbReference type="GO" id="GO:0020037">
    <property type="term" value="F:heme binding"/>
    <property type="evidence" value="ECO:0007669"/>
    <property type="project" value="InterPro"/>
</dbReference>
<comment type="caution">
    <text evidence="9">The sequence shown here is derived from an EMBL/GenBank/DDBJ whole genome shotgun (WGS) entry which is preliminary data.</text>
</comment>
<dbReference type="PANTHER" id="PTHR33751">
    <property type="entry name" value="CBB3-TYPE CYTOCHROME C OXIDASE SUBUNIT FIXP"/>
    <property type="match status" value="1"/>
</dbReference>